<reference evidence="1 4" key="2">
    <citation type="submission" date="2018-02" db="EMBL/GenBank/DDBJ databases">
        <authorList>
            <person name="Rodrigo-Torres L."/>
            <person name="Arahal R. D."/>
            <person name="Lucena T."/>
        </authorList>
    </citation>
    <scope>NUCLEOTIDE SEQUENCE [LARGE SCALE GENOMIC DNA]</scope>
    <source>
        <strain evidence="1 4">CECT 8486</strain>
    </source>
</reference>
<proteinExistence type="predicted"/>
<protein>
    <submittedName>
        <fullName evidence="2">Uncharacterized protein</fullName>
    </submittedName>
</protein>
<keyword evidence="4" id="KW-1185">Reference proteome</keyword>
<evidence type="ECO:0000313" key="4">
    <source>
        <dbReference type="Proteomes" id="UP000239237"/>
    </source>
</evidence>
<gene>
    <name evidence="1" type="ORF">LES8486_01495</name>
    <name evidence="2" type="ORF">LES9216_01642</name>
</gene>
<name>A0A2N9KF65_9LACO</name>
<dbReference type="EMBL" id="OKQU01000002">
    <property type="protein sequence ID" value="SPE09482.1"/>
    <property type="molecule type" value="Genomic_DNA"/>
</dbReference>
<evidence type="ECO:0000313" key="1">
    <source>
        <dbReference type="EMBL" id="SPD93826.1"/>
    </source>
</evidence>
<evidence type="ECO:0000313" key="3">
    <source>
        <dbReference type="Proteomes" id="UP000237923"/>
    </source>
</evidence>
<dbReference type="KEGG" id="lsu:A6B45_08850"/>
<dbReference type="Proteomes" id="UP000237923">
    <property type="component" value="Unassembled WGS sequence"/>
</dbReference>
<sequence length="92" mass="11030">MSIASLAGLIKPLAIFPTLLEQLQHLIFLFKQTENEKDRYLIYLKIDNWLIEQNILFYTAHAVREIYVHQFLVNEGDRYDYKNAWKMPEINN</sequence>
<evidence type="ECO:0000313" key="2">
    <source>
        <dbReference type="EMBL" id="SPE09482.1"/>
    </source>
</evidence>
<dbReference type="AlphaFoldDB" id="A0A2N9KF65"/>
<organism evidence="2 3">
    <name type="scientific">Leuconostoc suionicum</name>
    <dbReference type="NCBI Taxonomy" id="1511761"/>
    <lineage>
        <taxon>Bacteria</taxon>
        <taxon>Bacillati</taxon>
        <taxon>Bacillota</taxon>
        <taxon>Bacilli</taxon>
        <taxon>Lactobacillales</taxon>
        <taxon>Lactobacillaceae</taxon>
        <taxon>Leuconostoc</taxon>
    </lineage>
</organism>
<dbReference type="Proteomes" id="UP000239237">
    <property type="component" value="Unassembled WGS sequence"/>
</dbReference>
<accession>A0A2N9KF65</accession>
<dbReference type="EMBL" id="OKQR01000002">
    <property type="protein sequence ID" value="SPD93826.1"/>
    <property type="molecule type" value="Genomic_DNA"/>
</dbReference>
<dbReference type="RefSeq" id="WP_227005836.1">
    <property type="nucleotide sequence ID" value="NZ_AP017935.1"/>
</dbReference>
<dbReference type="GeneID" id="99674904"/>
<reference evidence="2 3" key="1">
    <citation type="submission" date="2018-02" db="EMBL/GenBank/DDBJ databases">
        <authorList>
            <person name="Cohen D.B."/>
            <person name="Kent A.D."/>
        </authorList>
    </citation>
    <scope>NUCLEOTIDE SEQUENCE [LARGE SCALE GENOMIC DNA]</scope>
    <source>
        <strain evidence="2 3">CECT 9216</strain>
    </source>
</reference>